<reference evidence="1 2" key="1">
    <citation type="journal article" date="2015" name="Genome Biol.">
        <title>Comparative genomics of Steinernema reveals deeply conserved gene regulatory networks.</title>
        <authorList>
            <person name="Dillman A.R."/>
            <person name="Macchietto M."/>
            <person name="Porter C.F."/>
            <person name="Rogers A."/>
            <person name="Williams B."/>
            <person name="Antoshechkin I."/>
            <person name="Lee M.M."/>
            <person name="Goodwin Z."/>
            <person name="Lu X."/>
            <person name="Lewis E.E."/>
            <person name="Goodrich-Blair H."/>
            <person name="Stock S.P."/>
            <person name="Adams B.J."/>
            <person name="Sternberg P.W."/>
            <person name="Mortazavi A."/>
        </authorList>
    </citation>
    <scope>NUCLEOTIDE SEQUENCE [LARGE SCALE GENOMIC DNA]</scope>
    <source>
        <strain evidence="1 2">ALL</strain>
    </source>
</reference>
<gene>
    <name evidence="1" type="ORF">L596_014067</name>
</gene>
<evidence type="ECO:0000313" key="1">
    <source>
        <dbReference type="EMBL" id="TKR79917.1"/>
    </source>
</evidence>
<comment type="caution">
    <text evidence="1">The sequence shown here is derived from an EMBL/GenBank/DDBJ whole genome shotgun (WGS) entry which is preliminary data.</text>
</comment>
<dbReference type="Proteomes" id="UP000298663">
    <property type="component" value="Unassembled WGS sequence"/>
</dbReference>
<proteinExistence type="predicted"/>
<dbReference type="EMBL" id="AZBU02000004">
    <property type="protein sequence ID" value="TKR79917.1"/>
    <property type="molecule type" value="Genomic_DNA"/>
</dbReference>
<protein>
    <submittedName>
        <fullName evidence="1">Uncharacterized protein</fullName>
    </submittedName>
</protein>
<name>A0A4U5NAD2_STECR</name>
<keyword evidence="2" id="KW-1185">Reference proteome</keyword>
<organism evidence="1 2">
    <name type="scientific">Steinernema carpocapsae</name>
    <name type="common">Entomopathogenic nematode</name>
    <dbReference type="NCBI Taxonomy" id="34508"/>
    <lineage>
        <taxon>Eukaryota</taxon>
        <taxon>Metazoa</taxon>
        <taxon>Ecdysozoa</taxon>
        <taxon>Nematoda</taxon>
        <taxon>Chromadorea</taxon>
        <taxon>Rhabditida</taxon>
        <taxon>Tylenchina</taxon>
        <taxon>Panagrolaimomorpha</taxon>
        <taxon>Strongyloidoidea</taxon>
        <taxon>Steinernematidae</taxon>
        <taxon>Steinernema</taxon>
    </lineage>
</organism>
<reference evidence="1 2" key="2">
    <citation type="journal article" date="2019" name="G3 (Bethesda)">
        <title>Hybrid Assembly of the Genome of the Entomopathogenic Nematode Steinernema carpocapsae Identifies the X-Chromosome.</title>
        <authorList>
            <person name="Serra L."/>
            <person name="Macchietto M."/>
            <person name="Macias-Munoz A."/>
            <person name="McGill C.J."/>
            <person name="Rodriguez I.M."/>
            <person name="Rodriguez B."/>
            <person name="Murad R."/>
            <person name="Mortazavi A."/>
        </authorList>
    </citation>
    <scope>NUCLEOTIDE SEQUENCE [LARGE SCALE GENOMIC DNA]</scope>
    <source>
        <strain evidence="1 2">ALL</strain>
    </source>
</reference>
<sequence length="243" mass="28087">MRITLKKKIGSEGIAFMLELFRTRTLLHGITNLSESSLQDEKATAFQDIVAAMRERYQNANLNAHSIWICWLNIRRTYISGRYTIWAKNVGYLDDLKRVYQDVRGRQPTRGRPRTIFIAPPQNNVPPNFPGQNLDDFVDQKDVPIFRVPELPINIKVHPSRASLAPSRASLAPSLPVSPFSNAGETFFRNECHHYYKEITRRKGNGFRMQRAKDQIMNIINMIHDETRRGQQIYEGTYFSSST</sequence>
<evidence type="ECO:0000313" key="2">
    <source>
        <dbReference type="Proteomes" id="UP000298663"/>
    </source>
</evidence>
<dbReference type="AlphaFoldDB" id="A0A4U5NAD2"/>
<accession>A0A4U5NAD2</accession>